<sequence length="341" mass="39048">MLNFPFVSLFIFILFFSSLFSLSSVHWFGVWLGLELNLISFIPLMVQFGKTEEIESATKYFLTQAAASAMLLFSSLIMFWKEGNWELMSNSSLTSSNLILFSLMMKLGAAPFHFWVPSVVSGLSWSMNTLLLTWQKIIPLFSISVFFSINKEILLLLIFLSSMIGGIGGLNQTSIRSLMAYSSILHLGWMVAASTISTEICCSYFFIYSFVLISTFSKMMIQETKNSKQFFNILMWKNFSRIYLFSMIMSMGGMPPMLGFFGKWMILTSLVMAKMYLVSCFLIVGSMISLYYYLNLSFSVIMSYQMGWKTTFSPKVEMFLVIMLSMNFSGLLLIFYLNSYM</sequence>
<keyword evidence="14 17" id="KW-0496">Mitochondrion</keyword>
<name>A0A059U6H9_9MOLL</name>
<evidence type="ECO:0000256" key="1">
    <source>
        <dbReference type="ARBA" id="ARBA00004448"/>
    </source>
</evidence>
<evidence type="ECO:0000256" key="16">
    <source>
        <dbReference type="ARBA" id="ARBA00049551"/>
    </source>
</evidence>
<feature type="transmembrane region" description="Helical" evidence="17">
    <location>
        <begin position="98"/>
        <end position="116"/>
    </location>
</feature>
<evidence type="ECO:0000256" key="5">
    <source>
        <dbReference type="ARBA" id="ARBA00022448"/>
    </source>
</evidence>
<comment type="function">
    <text evidence="17">Core subunit of the mitochondrial membrane respiratory chain NADH dehydrogenase (Complex I) which catalyzes electron transfer from NADH through the respiratory chain, using ubiquinone as an electron acceptor. Essential for the catalytic activity and assembly of complex I.</text>
</comment>
<dbReference type="EMBL" id="KJ534306">
    <property type="protein sequence ID" value="AHZ60669.1"/>
    <property type="molecule type" value="Genomic_DNA"/>
</dbReference>
<feature type="domain" description="NADH:quinone oxidoreductase/Mrp antiporter transmembrane" evidence="18">
    <location>
        <begin position="25"/>
        <end position="289"/>
    </location>
</feature>
<keyword evidence="13 17" id="KW-0830">Ubiquinone</keyword>
<reference evidence="19" key="1">
    <citation type="journal article" date="2014" name="Mitochondrial DNA">
        <title>The complete mitochondrial genomes of two chiton species (Sypharochiton pelliserpentis and Sypharochiton sinclairi) obtained using Illumina next generation sequencing.</title>
        <authorList>
            <person name="Veale A.J."/>
            <person name="Williams L."/>
            <person name="Tsai P."/>
            <person name="Thakur V."/>
            <person name="Lavery S."/>
        </authorList>
    </citation>
    <scope>NUCLEOTIDE SEQUENCE</scope>
</reference>
<keyword evidence="15 17" id="KW-0472">Membrane</keyword>
<dbReference type="PRINTS" id="PR01436">
    <property type="entry name" value="NADHDHGNASE2"/>
</dbReference>
<evidence type="ECO:0000256" key="8">
    <source>
        <dbReference type="ARBA" id="ARBA00022792"/>
    </source>
</evidence>
<evidence type="ECO:0000256" key="6">
    <source>
        <dbReference type="ARBA" id="ARBA00022660"/>
    </source>
</evidence>
<evidence type="ECO:0000313" key="19">
    <source>
        <dbReference type="EMBL" id="AHZ60669.1"/>
    </source>
</evidence>
<evidence type="ECO:0000256" key="15">
    <source>
        <dbReference type="ARBA" id="ARBA00023136"/>
    </source>
</evidence>
<dbReference type="InterPro" id="IPR050175">
    <property type="entry name" value="Complex_I_Subunit_2"/>
</dbReference>
<comment type="catalytic activity">
    <reaction evidence="16 17">
        <text>a ubiquinone + NADH + 5 H(+)(in) = a ubiquinol + NAD(+) + 4 H(+)(out)</text>
        <dbReference type="Rhea" id="RHEA:29091"/>
        <dbReference type="Rhea" id="RHEA-COMP:9565"/>
        <dbReference type="Rhea" id="RHEA-COMP:9566"/>
        <dbReference type="ChEBI" id="CHEBI:15378"/>
        <dbReference type="ChEBI" id="CHEBI:16389"/>
        <dbReference type="ChEBI" id="CHEBI:17976"/>
        <dbReference type="ChEBI" id="CHEBI:57540"/>
        <dbReference type="ChEBI" id="CHEBI:57945"/>
        <dbReference type="EC" id="7.1.1.2"/>
    </reaction>
</comment>
<evidence type="ECO:0000256" key="11">
    <source>
        <dbReference type="ARBA" id="ARBA00022989"/>
    </source>
</evidence>
<evidence type="ECO:0000256" key="4">
    <source>
        <dbReference type="ARBA" id="ARBA00021008"/>
    </source>
</evidence>
<feature type="transmembrane region" description="Helical" evidence="17">
    <location>
        <begin position="316"/>
        <end position="337"/>
    </location>
</feature>
<dbReference type="GO" id="GO:0006120">
    <property type="term" value="P:mitochondrial electron transport, NADH to ubiquinone"/>
    <property type="evidence" value="ECO:0007669"/>
    <property type="project" value="InterPro"/>
</dbReference>
<keyword evidence="12 17" id="KW-0520">NAD</keyword>
<feature type="transmembrane region" description="Helical" evidence="17">
    <location>
        <begin position="273"/>
        <end position="295"/>
    </location>
</feature>
<dbReference type="CTD" id="4536"/>
<protein>
    <recommendedName>
        <fullName evidence="4 17">NADH-ubiquinone oxidoreductase chain 2</fullName>
        <ecNumber evidence="3 17">7.1.1.2</ecNumber>
    </recommendedName>
</protein>
<evidence type="ECO:0000256" key="12">
    <source>
        <dbReference type="ARBA" id="ARBA00023027"/>
    </source>
</evidence>
<evidence type="ECO:0000256" key="3">
    <source>
        <dbReference type="ARBA" id="ARBA00012944"/>
    </source>
</evidence>
<feature type="transmembrane region" description="Helical" evidence="17">
    <location>
        <begin position="242"/>
        <end position="261"/>
    </location>
</feature>
<keyword evidence="9 17" id="KW-1278">Translocase</keyword>
<accession>A0A059U6H9</accession>
<evidence type="ECO:0000256" key="2">
    <source>
        <dbReference type="ARBA" id="ARBA00007012"/>
    </source>
</evidence>
<dbReference type="GO" id="GO:0008137">
    <property type="term" value="F:NADH dehydrogenase (ubiquinone) activity"/>
    <property type="evidence" value="ECO:0007669"/>
    <property type="project" value="UniProtKB-EC"/>
</dbReference>
<comment type="similarity">
    <text evidence="2 17">Belongs to the complex I subunit 2 family.</text>
</comment>
<evidence type="ECO:0000256" key="17">
    <source>
        <dbReference type="RuleBase" id="RU003403"/>
    </source>
</evidence>
<evidence type="ECO:0000256" key="14">
    <source>
        <dbReference type="ARBA" id="ARBA00023128"/>
    </source>
</evidence>
<dbReference type="InterPro" id="IPR001750">
    <property type="entry name" value="ND/Mrp_TM"/>
</dbReference>
<evidence type="ECO:0000259" key="18">
    <source>
        <dbReference type="Pfam" id="PF00361"/>
    </source>
</evidence>
<evidence type="ECO:0000256" key="10">
    <source>
        <dbReference type="ARBA" id="ARBA00022982"/>
    </source>
</evidence>
<keyword evidence="7 17" id="KW-0812">Transmembrane</keyword>
<dbReference type="AlphaFoldDB" id="A0A059U6H9"/>
<dbReference type="GO" id="GO:0005743">
    <property type="term" value="C:mitochondrial inner membrane"/>
    <property type="evidence" value="ECO:0007669"/>
    <property type="project" value="UniProtKB-SubCell"/>
</dbReference>
<feature type="transmembrane region" description="Helical" evidence="17">
    <location>
        <begin position="203"/>
        <end position="221"/>
    </location>
</feature>
<comment type="subcellular location">
    <subcellularLocation>
        <location evidence="1 17">Mitochondrion inner membrane</location>
        <topology evidence="1 17">Multi-pass membrane protein</topology>
    </subcellularLocation>
</comment>
<keyword evidence="11 17" id="KW-1133">Transmembrane helix</keyword>
<feature type="transmembrane region" description="Helical" evidence="17">
    <location>
        <begin position="128"/>
        <end position="147"/>
    </location>
</feature>
<keyword evidence="5" id="KW-0813">Transport</keyword>
<dbReference type="GeneID" id="19524170"/>
<evidence type="ECO:0000256" key="13">
    <source>
        <dbReference type="ARBA" id="ARBA00023075"/>
    </source>
</evidence>
<feature type="transmembrane region" description="Helical" evidence="17">
    <location>
        <begin position="60"/>
        <end position="78"/>
    </location>
</feature>
<organism evidence="19">
    <name type="scientific">Sypharochiton sinclairi</name>
    <dbReference type="NCBI Taxonomy" id="1117399"/>
    <lineage>
        <taxon>Eukaryota</taxon>
        <taxon>Metazoa</taxon>
        <taxon>Spiralia</taxon>
        <taxon>Lophotrochozoa</taxon>
        <taxon>Mollusca</taxon>
        <taxon>Polyplacophora</taxon>
        <taxon>Neoloricata</taxon>
        <taxon>Chitonida</taxon>
        <taxon>Chitonina</taxon>
        <taxon>Chitonidae</taxon>
        <taxon>Chitoninae</taxon>
        <taxon>Sypharochiton</taxon>
    </lineage>
</organism>
<keyword evidence="6 17" id="KW-0679">Respiratory chain</keyword>
<evidence type="ECO:0000256" key="9">
    <source>
        <dbReference type="ARBA" id="ARBA00022967"/>
    </source>
</evidence>
<dbReference type="EC" id="7.1.1.2" evidence="3 17"/>
<keyword evidence="8 17" id="KW-0999">Mitochondrion inner membrane</keyword>
<geneLocation type="mitochondrion" evidence="19"/>
<proteinExistence type="inferred from homology"/>
<feature type="transmembrane region" description="Helical" evidence="17">
    <location>
        <begin position="153"/>
        <end position="171"/>
    </location>
</feature>
<evidence type="ECO:0000256" key="7">
    <source>
        <dbReference type="ARBA" id="ARBA00022692"/>
    </source>
</evidence>
<dbReference type="Pfam" id="PF00361">
    <property type="entry name" value="Proton_antipo_M"/>
    <property type="match status" value="1"/>
</dbReference>
<gene>
    <name evidence="19" type="primary">ND2</name>
</gene>
<dbReference type="RefSeq" id="YP_009034051.1">
    <property type="nucleotide sequence ID" value="NC_024173.1"/>
</dbReference>
<dbReference type="InterPro" id="IPR003917">
    <property type="entry name" value="NADH_UbQ_OxRdtase_chain2"/>
</dbReference>
<keyword evidence="10 17" id="KW-0249">Electron transport</keyword>
<feature type="transmembrane region" description="Helical" evidence="17">
    <location>
        <begin position="31"/>
        <end position="48"/>
    </location>
</feature>
<dbReference type="PANTHER" id="PTHR46552">
    <property type="entry name" value="NADH-UBIQUINONE OXIDOREDUCTASE CHAIN 2"/>
    <property type="match status" value="1"/>
</dbReference>
<dbReference type="PANTHER" id="PTHR46552:SF1">
    <property type="entry name" value="NADH-UBIQUINONE OXIDOREDUCTASE CHAIN 2"/>
    <property type="match status" value="1"/>
</dbReference>